<accession>A0ABR8DEU3</accession>
<dbReference type="EMBL" id="JACJSG010000106">
    <property type="protein sequence ID" value="MBD2505629.1"/>
    <property type="molecule type" value="Genomic_DNA"/>
</dbReference>
<gene>
    <name evidence="1" type="ORF">H6G83_34415</name>
</gene>
<evidence type="ECO:0000313" key="2">
    <source>
        <dbReference type="Proteomes" id="UP000661112"/>
    </source>
</evidence>
<dbReference type="RefSeq" id="WP_190480611.1">
    <property type="nucleotide sequence ID" value="NZ_JACJSG010000106.1"/>
</dbReference>
<proteinExistence type="predicted"/>
<reference evidence="1 2" key="1">
    <citation type="journal article" date="2020" name="ISME J.">
        <title>Comparative genomics reveals insights into cyanobacterial evolution and habitat adaptation.</title>
        <authorList>
            <person name="Chen M.Y."/>
            <person name="Teng W.K."/>
            <person name="Zhao L."/>
            <person name="Hu C.X."/>
            <person name="Zhou Y.K."/>
            <person name="Han B.P."/>
            <person name="Song L.R."/>
            <person name="Shu W.S."/>
        </authorList>
    </citation>
    <scope>NUCLEOTIDE SEQUENCE [LARGE SCALE GENOMIC DNA]</scope>
    <source>
        <strain evidence="1 2">FACHB-119</strain>
    </source>
</reference>
<dbReference type="Proteomes" id="UP000661112">
    <property type="component" value="Unassembled WGS sequence"/>
</dbReference>
<comment type="caution">
    <text evidence="1">The sequence shown here is derived from an EMBL/GenBank/DDBJ whole genome shotgun (WGS) entry which is preliminary data.</text>
</comment>
<evidence type="ECO:0000313" key="1">
    <source>
        <dbReference type="EMBL" id="MBD2505629.1"/>
    </source>
</evidence>
<keyword evidence="2" id="KW-1185">Reference proteome</keyword>
<protein>
    <submittedName>
        <fullName evidence="1">Uncharacterized protein</fullName>
    </submittedName>
</protein>
<organism evidence="1 2">
    <name type="scientific">Anabaena azotica FACHB-119</name>
    <dbReference type="NCBI Taxonomy" id="947527"/>
    <lineage>
        <taxon>Bacteria</taxon>
        <taxon>Bacillati</taxon>
        <taxon>Cyanobacteriota</taxon>
        <taxon>Cyanophyceae</taxon>
        <taxon>Nostocales</taxon>
        <taxon>Nostocaceae</taxon>
        <taxon>Anabaena</taxon>
        <taxon>Anabaena azotica</taxon>
    </lineage>
</organism>
<name>A0ABR8DEU3_9NOST</name>
<sequence length="67" mass="7361">MVSADLGKDVAVIQFDQGSFDKIKTLDYPENIILIFQPHILQNSTPLKDCGNSSKINCNGKIAQPID</sequence>